<evidence type="ECO:0000313" key="1">
    <source>
        <dbReference type="EMBL" id="CAE0816058.1"/>
    </source>
</evidence>
<proteinExistence type="predicted"/>
<protein>
    <submittedName>
        <fullName evidence="1">Uncharacterized protein</fullName>
    </submittedName>
</protein>
<dbReference type="EMBL" id="HBJA01077633">
    <property type="protein sequence ID" value="CAE0816058.1"/>
    <property type="molecule type" value="Transcribed_RNA"/>
</dbReference>
<reference evidence="1" key="1">
    <citation type="submission" date="2021-01" db="EMBL/GenBank/DDBJ databases">
        <authorList>
            <person name="Corre E."/>
            <person name="Pelletier E."/>
            <person name="Niang G."/>
            <person name="Scheremetjew M."/>
            <person name="Finn R."/>
            <person name="Kale V."/>
            <person name="Holt S."/>
            <person name="Cochrane G."/>
            <person name="Meng A."/>
            <person name="Brown T."/>
            <person name="Cohen L."/>
        </authorList>
    </citation>
    <scope>NUCLEOTIDE SEQUENCE</scope>
    <source>
        <strain evidence="1">CCMP1594</strain>
    </source>
</reference>
<dbReference type="AlphaFoldDB" id="A0A7S4FV17"/>
<name>A0A7S4FV17_9EUGL</name>
<sequence>MEQGPTGSNTGRGWFLLSFGCNGSRHYRVAHGTWPIANEAQFPCRTLWHVCSQWQTAFRDIVGHRPPNAQQQLERQEANAMNWSLLSTCELIDGQNAEQAPPADAPQGRATLQGWATCVPRHYHCRWVHVEVLVVMQHLQEYSGWSHFTCNLRLVH</sequence>
<gene>
    <name evidence="1" type="ORF">EGYM00163_LOCUS27217</name>
</gene>
<accession>A0A7S4FV17</accession>
<organism evidence="1">
    <name type="scientific">Eutreptiella gymnastica</name>
    <dbReference type="NCBI Taxonomy" id="73025"/>
    <lineage>
        <taxon>Eukaryota</taxon>
        <taxon>Discoba</taxon>
        <taxon>Euglenozoa</taxon>
        <taxon>Euglenida</taxon>
        <taxon>Spirocuta</taxon>
        <taxon>Euglenophyceae</taxon>
        <taxon>Eutreptiales</taxon>
        <taxon>Eutreptiaceae</taxon>
        <taxon>Eutreptiella</taxon>
    </lineage>
</organism>